<sequence>MSLVCLNIKHKNNHLHQEGELKGREMSENNKRNSNYNDVAVVVEVSNDSLAKTCPKTSYSQCGVLADVRSCSSLTHLNEWRIFTTLNKLTYV</sequence>
<reference evidence="1" key="1">
    <citation type="journal article" date="2023" name="G3 (Bethesda)">
        <title>Whole genome assembly and annotation of the endangered Caribbean coral Acropora cervicornis.</title>
        <authorList>
            <person name="Selwyn J.D."/>
            <person name="Vollmer S.V."/>
        </authorList>
    </citation>
    <scope>NUCLEOTIDE SEQUENCE</scope>
    <source>
        <strain evidence="1">K2</strain>
    </source>
</reference>
<dbReference type="AlphaFoldDB" id="A0AAD9UT48"/>
<name>A0AAD9UT48_ACRCE</name>
<accession>A0AAD9UT48</accession>
<evidence type="ECO:0000313" key="1">
    <source>
        <dbReference type="EMBL" id="KAK2548675.1"/>
    </source>
</evidence>
<proteinExistence type="predicted"/>
<protein>
    <submittedName>
        <fullName evidence="1">Uncharacterized protein</fullName>
    </submittedName>
</protein>
<evidence type="ECO:0000313" key="2">
    <source>
        <dbReference type="Proteomes" id="UP001249851"/>
    </source>
</evidence>
<reference evidence="1" key="2">
    <citation type="journal article" date="2023" name="Science">
        <title>Genomic signatures of disease resistance in endangered staghorn corals.</title>
        <authorList>
            <person name="Vollmer S.V."/>
            <person name="Selwyn J.D."/>
            <person name="Despard B.A."/>
            <person name="Roesel C.L."/>
        </authorList>
    </citation>
    <scope>NUCLEOTIDE SEQUENCE</scope>
    <source>
        <strain evidence="1">K2</strain>
    </source>
</reference>
<dbReference type="Proteomes" id="UP001249851">
    <property type="component" value="Unassembled WGS sequence"/>
</dbReference>
<comment type="caution">
    <text evidence="1">The sequence shown here is derived from an EMBL/GenBank/DDBJ whole genome shotgun (WGS) entry which is preliminary data.</text>
</comment>
<keyword evidence="2" id="KW-1185">Reference proteome</keyword>
<dbReference type="EMBL" id="JARQWQ010000141">
    <property type="protein sequence ID" value="KAK2548675.1"/>
    <property type="molecule type" value="Genomic_DNA"/>
</dbReference>
<organism evidence="1 2">
    <name type="scientific">Acropora cervicornis</name>
    <name type="common">Staghorn coral</name>
    <dbReference type="NCBI Taxonomy" id="6130"/>
    <lineage>
        <taxon>Eukaryota</taxon>
        <taxon>Metazoa</taxon>
        <taxon>Cnidaria</taxon>
        <taxon>Anthozoa</taxon>
        <taxon>Hexacorallia</taxon>
        <taxon>Scleractinia</taxon>
        <taxon>Astrocoeniina</taxon>
        <taxon>Acroporidae</taxon>
        <taxon>Acropora</taxon>
    </lineage>
</organism>
<gene>
    <name evidence="1" type="ORF">P5673_031118</name>
</gene>